<dbReference type="SUPFAM" id="SSF48295">
    <property type="entry name" value="TrpR-like"/>
    <property type="match status" value="1"/>
</dbReference>
<comment type="caution">
    <text evidence="1">The sequence shown here is derived from an EMBL/GenBank/DDBJ whole genome shotgun (WGS) entry which is preliminary data.</text>
</comment>
<gene>
    <name evidence="1" type="ORF">AUJ40_02860</name>
</gene>
<dbReference type="InterPro" id="IPR038116">
    <property type="entry name" value="TrpR-like_sf"/>
</dbReference>
<dbReference type="EMBL" id="MNUJ01000056">
    <property type="protein sequence ID" value="OIN88925.1"/>
    <property type="molecule type" value="Genomic_DNA"/>
</dbReference>
<dbReference type="GO" id="GO:0043565">
    <property type="term" value="F:sequence-specific DNA binding"/>
    <property type="evidence" value="ECO:0007669"/>
    <property type="project" value="InterPro"/>
</dbReference>
<dbReference type="Pfam" id="PF01371">
    <property type="entry name" value="Trp_repressor"/>
    <property type="match status" value="1"/>
</dbReference>
<evidence type="ECO:0000313" key="1">
    <source>
        <dbReference type="EMBL" id="OIN88925.1"/>
    </source>
</evidence>
<accession>A0A1J4RSK3</accession>
<dbReference type="Proteomes" id="UP000182753">
    <property type="component" value="Unassembled WGS sequence"/>
</dbReference>
<dbReference type="InterPro" id="IPR010921">
    <property type="entry name" value="Trp_repressor/repl_initiator"/>
</dbReference>
<organism evidence="1 2">
    <name type="scientific">Candidatus Berkelbacteria bacterium CG1_02_42_45</name>
    <dbReference type="NCBI Taxonomy" id="1805036"/>
    <lineage>
        <taxon>Bacteria</taxon>
        <taxon>Candidatus Berkelbacteria</taxon>
    </lineage>
</organism>
<proteinExistence type="predicted"/>
<dbReference type="Gene3D" id="1.10.1270.10">
    <property type="entry name" value="TrpR-like"/>
    <property type="match status" value="1"/>
</dbReference>
<reference evidence="1 2" key="1">
    <citation type="journal article" date="2016" name="Environ. Microbiol.">
        <title>Genomic resolution of a cold subsurface aquifer community provides metabolic insights for novel microbes adapted to high CO concentrations.</title>
        <authorList>
            <person name="Probst A.J."/>
            <person name="Castelle C.J."/>
            <person name="Singh A."/>
            <person name="Brown C.T."/>
            <person name="Anantharaman K."/>
            <person name="Sharon I."/>
            <person name="Hug L.A."/>
            <person name="Burstein D."/>
            <person name="Emerson J.B."/>
            <person name="Thomas B.C."/>
            <person name="Banfield J.F."/>
        </authorList>
    </citation>
    <scope>NUCLEOTIDE SEQUENCE [LARGE SCALE GENOMIC DNA]</scope>
    <source>
        <strain evidence="1">CG1_02_42_45</strain>
    </source>
</reference>
<dbReference type="AlphaFoldDB" id="A0A1J4RSK3"/>
<protein>
    <submittedName>
        <fullName evidence="1">Uncharacterized protein</fullName>
    </submittedName>
</protein>
<sequence length="93" mass="10632">MPQKGIDLKSKKLLRDMVGRLKPAIFYSFLESIMSSAEIKDISRRLMAAKLLKEKSTYEEIIEIMGMSESTVNKIHFKTKGSPTINKLLNKKN</sequence>
<dbReference type="InterPro" id="IPR000831">
    <property type="entry name" value="Trp_repress"/>
</dbReference>
<evidence type="ECO:0000313" key="2">
    <source>
        <dbReference type="Proteomes" id="UP000182753"/>
    </source>
</evidence>
<dbReference type="GO" id="GO:0003700">
    <property type="term" value="F:DNA-binding transcription factor activity"/>
    <property type="evidence" value="ECO:0007669"/>
    <property type="project" value="InterPro"/>
</dbReference>
<name>A0A1J4RSK3_9BACT</name>